<evidence type="ECO:0000313" key="2">
    <source>
        <dbReference type="Proteomes" id="UP000005824"/>
    </source>
</evidence>
<evidence type="ECO:0000313" key="1">
    <source>
        <dbReference type="EMBL" id="EDY20919.1"/>
    </source>
</evidence>
<sequence>MGLLKPFSRQHKALSPERLPSGCFTIHREGGLVASTLPSTFSENKILEIGEEVLKIFRKAEEAQLALSDLHLDFSGLSITARELRGGALIFLQPVTMQLPHTHTPPAMHYKNIEEFILHLENYIECWKQFNHYVNLARDKKFAREDEMQFLELKSVIAQGLEAIIASTEKGGPKKEEVHHLFAQAPSLRYLADGPDAIPAVEGAWHKVYLGLQSLLGQLKVQQNKAEKGTGWSLFGRSK</sequence>
<name>B4CXC1_9BACT</name>
<dbReference type="AlphaFoldDB" id="B4CXC1"/>
<dbReference type="InParanoid" id="B4CXC1"/>
<dbReference type="EMBL" id="ABVL01000003">
    <property type="protein sequence ID" value="EDY20919.1"/>
    <property type="molecule type" value="Genomic_DNA"/>
</dbReference>
<protein>
    <submittedName>
        <fullName evidence="1">Uncharacterized protein</fullName>
    </submittedName>
</protein>
<dbReference type="STRING" id="497964.CfE428DRAFT_1212"/>
<reference evidence="1 2" key="1">
    <citation type="journal article" date="2011" name="J. Bacteriol.">
        <title>Genome sequence of Chthoniobacter flavus Ellin428, an aerobic heterotrophic soil bacterium.</title>
        <authorList>
            <person name="Kant R."/>
            <person name="van Passel M.W."/>
            <person name="Palva A."/>
            <person name="Lucas S."/>
            <person name="Lapidus A."/>
            <person name="Glavina Del Rio T."/>
            <person name="Dalin E."/>
            <person name="Tice H."/>
            <person name="Bruce D."/>
            <person name="Goodwin L."/>
            <person name="Pitluck S."/>
            <person name="Larimer F.W."/>
            <person name="Land M.L."/>
            <person name="Hauser L."/>
            <person name="Sangwan P."/>
            <person name="de Vos W.M."/>
            <person name="Janssen P.H."/>
            <person name="Smidt H."/>
        </authorList>
    </citation>
    <scope>NUCLEOTIDE SEQUENCE [LARGE SCALE GENOMIC DNA]</scope>
    <source>
        <strain evidence="1 2">Ellin428</strain>
    </source>
</reference>
<proteinExistence type="predicted"/>
<dbReference type="RefSeq" id="WP_006978538.1">
    <property type="nucleotide sequence ID" value="NZ_ABVL01000003.1"/>
</dbReference>
<comment type="caution">
    <text evidence="1">The sequence shown here is derived from an EMBL/GenBank/DDBJ whole genome shotgun (WGS) entry which is preliminary data.</text>
</comment>
<gene>
    <name evidence="1" type="ORF">CfE428DRAFT_1212</name>
</gene>
<accession>B4CXC1</accession>
<keyword evidence="2" id="KW-1185">Reference proteome</keyword>
<organism evidence="1 2">
    <name type="scientific">Chthoniobacter flavus Ellin428</name>
    <dbReference type="NCBI Taxonomy" id="497964"/>
    <lineage>
        <taxon>Bacteria</taxon>
        <taxon>Pseudomonadati</taxon>
        <taxon>Verrucomicrobiota</taxon>
        <taxon>Spartobacteria</taxon>
        <taxon>Chthoniobacterales</taxon>
        <taxon>Chthoniobacteraceae</taxon>
        <taxon>Chthoniobacter</taxon>
    </lineage>
</organism>
<dbReference type="Proteomes" id="UP000005824">
    <property type="component" value="Unassembled WGS sequence"/>
</dbReference>